<dbReference type="InterPro" id="IPR010730">
    <property type="entry name" value="HET"/>
</dbReference>
<keyword evidence="4" id="KW-1185">Reference proteome</keyword>
<evidence type="ECO:0000259" key="2">
    <source>
        <dbReference type="Pfam" id="PF06985"/>
    </source>
</evidence>
<feature type="region of interest" description="Disordered" evidence="1">
    <location>
        <begin position="203"/>
        <end position="230"/>
    </location>
</feature>
<accession>A0A9N9VJJ8</accession>
<dbReference type="OrthoDB" id="5362512at2759"/>
<dbReference type="PANTHER" id="PTHR33112">
    <property type="entry name" value="DOMAIN PROTEIN, PUTATIVE-RELATED"/>
    <property type="match status" value="1"/>
</dbReference>
<dbReference type="AlphaFoldDB" id="A0A9N9VJJ8"/>
<gene>
    <name evidence="3" type="ORF">CRHIZ90672A_00015030</name>
</gene>
<evidence type="ECO:0000313" key="4">
    <source>
        <dbReference type="Proteomes" id="UP000696573"/>
    </source>
</evidence>
<dbReference type="PANTHER" id="PTHR33112:SF10">
    <property type="entry name" value="TOL"/>
    <property type="match status" value="1"/>
</dbReference>
<dbReference type="Proteomes" id="UP000696573">
    <property type="component" value="Unassembled WGS sequence"/>
</dbReference>
<reference evidence="3" key="1">
    <citation type="submission" date="2021-10" db="EMBL/GenBank/DDBJ databases">
        <authorList>
            <person name="Piombo E."/>
        </authorList>
    </citation>
    <scope>NUCLEOTIDE SEQUENCE</scope>
</reference>
<organism evidence="3 4">
    <name type="scientific">Clonostachys rhizophaga</name>
    <dbReference type="NCBI Taxonomy" id="160324"/>
    <lineage>
        <taxon>Eukaryota</taxon>
        <taxon>Fungi</taxon>
        <taxon>Dikarya</taxon>
        <taxon>Ascomycota</taxon>
        <taxon>Pezizomycotina</taxon>
        <taxon>Sordariomycetes</taxon>
        <taxon>Hypocreomycetidae</taxon>
        <taxon>Hypocreales</taxon>
        <taxon>Bionectriaceae</taxon>
        <taxon>Clonostachys</taxon>
    </lineage>
</organism>
<evidence type="ECO:0000256" key="1">
    <source>
        <dbReference type="SAM" id="MobiDB-lite"/>
    </source>
</evidence>
<dbReference type="Pfam" id="PF06985">
    <property type="entry name" value="HET"/>
    <property type="match status" value="1"/>
</dbReference>
<proteinExistence type="predicted"/>
<evidence type="ECO:0000313" key="3">
    <source>
        <dbReference type="EMBL" id="CAH0024514.1"/>
    </source>
</evidence>
<dbReference type="EMBL" id="CABFNQ020000696">
    <property type="protein sequence ID" value="CAH0024514.1"/>
    <property type="molecule type" value="Genomic_DNA"/>
</dbReference>
<sequence length="712" mass="82601">MGFDRNFKQMQDAAAAGCHCCAIFVANAELLEMPKYKRTRELMDTGIARVLMVPAEHYIALASLSGFQMNTPLRFVLKPAKSSIKYVTLSYCWGQEVAQCLKVDNVDDFGRGIPFNQLAQTFRDAVTVCQELGFELYNDWKVEALQMQHIYGNSALNIAATDSKNCHGGLFRHRDTKVLRPFNFFIADVFLLGKELNVDPARESGQHEEFFKNKNPSPKERNGQERDQEDAEELLEVLQKDDNACATISLSDMSLCWDRFEQAPLNRRSWVFQERLLSPRVLHFDKDQLVWECHSLTACERFPGLQGIDDLVPENKRIRASLKKLESMKKVDRTMGREFYDIWRPLIKSYTATGLTNLTDRLIAIEGIGQWLSEIFGCSYVAGLFSRNMESQLAWKPGEAQWEEVGTKMQQPRITIASSWTWACYLGEVDMLSRRSRHAISEKSTCYLGEVDMLSQWKPVDGDSSSARHLKDDELNEIILCKDASAKFEELSLKVQCFMVKLRLIDFSDVKAWPRGRQELGLWSEEVGKPVYSYESLPFDEDRSLDDLWPLVDWGGNAENRRFRLWDGTPGQEVIVSPITTTQEDSFKARLSFDSWKDFRKRRSLYLLPSHEVTSYEPQDIWEKSKYRMIQGLVLERLEEEGNRFIRIGMFRLDDFERQRFWRAAIETDVPELTKHLSKVSTWPDLSWKFNRGKPFKYDERDNMPQYQIAIV</sequence>
<feature type="compositionally biased region" description="Basic and acidic residues" evidence="1">
    <location>
        <begin position="203"/>
        <end position="226"/>
    </location>
</feature>
<name>A0A9N9VJJ8_9HYPO</name>
<comment type="caution">
    <text evidence="3">The sequence shown here is derived from an EMBL/GenBank/DDBJ whole genome shotgun (WGS) entry which is preliminary data.</text>
</comment>
<protein>
    <recommendedName>
        <fullName evidence="2">Heterokaryon incompatibility domain-containing protein</fullName>
    </recommendedName>
</protein>
<feature type="domain" description="Heterokaryon incompatibility" evidence="2">
    <location>
        <begin position="86"/>
        <end position="274"/>
    </location>
</feature>